<keyword evidence="1" id="KW-0175">Coiled coil</keyword>
<dbReference type="AlphaFoldDB" id="A0A2P2I1S3"/>
<dbReference type="Pfam" id="PF01476">
    <property type="entry name" value="LysM"/>
    <property type="match status" value="1"/>
</dbReference>
<sequence length="241" mass="27260">MAKYIFKKKSYEYEAIPLCGGEEMELASPPQPLLPQYEQVVERRVRTGETLCTIAINYRISVSELKRVNRLQNDSDFYALSSIKIPVRPNSELGDILKEEFEAYENEQQKLKNGSPATATGDLAPRRSHLSSCTTDDSDGDACVGYVSIQQILREKSTRAEARRFLENMQEDLMRIKEKVVSEKASLSEAAAALTDPRFVPLSSINGVDGGLSWCRLFFCAIVVLLLLPLAYFIYMFYFEN</sequence>
<dbReference type="SUPFAM" id="SSF54106">
    <property type="entry name" value="LysM domain"/>
    <property type="match status" value="1"/>
</dbReference>
<dbReference type="InterPro" id="IPR036779">
    <property type="entry name" value="LysM_dom_sf"/>
</dbReference>
<dbReference type="PANTHER" id="PTHR20932">
    <property type="entry name" value="LYSM AND PUTATIVE PEPTIDOGLYCAN-BINDING DOMAIN-CONTAINING PROTEIN"/>
    <property type="match status" value="1"/>
</dbReference>
<dbReference type="InterPro" id="IPR018392">
    <property type="entry name" value="LysM"/>
</dbReference>
<evidence type="ECO:0000259" key="4">
    <source>
        <dbReference type="PROSITE" id="PS51782"/>
    </source>
</evidence>
<reference evidence="6" key="1">
    <citation type="submission" date="2017-11" db="EMBL/GenBank/DDBJ databases">
        <title>The sensing device of the deep-sea amphipod.</title>
        <authorList>
            <person name="Kobayashi H."/>
            <person name="Nagahama T."/>
            <person name="Arai W."/>
            <person name="Sasagawa Y."/>
            <person name="Umeda M."/>
            <person name="Hayashi T."/>
            <person name="Nikaido I."/>
            <person name="Watanabe H."/>
            <person name="Oguri K."/>
            <person name="Kitazato H."/>
            <person name="Fujioka K."/>
            <person name="Kido Y."/>
            <person name="Takami H."/>
        </authorList>
    </citation>
    <scope>NUCLEOTIDE SEQUENCE</scope>
    <source>
        <tissue evidence="6">Whole body</tissue>
    </source>
</reference>
<keyword evidence="3" id="KW-0812">Transmembrane</keyword>
<feature type="domain" description="LysM" evidence="4">
    <location>
        <begin position="41"/>
        <end position="85"/>
    </location>
</feature>
<feature type="coiled-coil region" evidence="1">
    <location>
        <begin position="159"/>
        <end position="186"/>
    </location>
</feature>
<organism evidence="5">
    <name type="scientific">Hirondellea gigas</name>
    <dbReference type="NCBI Taxonomy" id="1518452"/>
    <lineage>
        <taxon>Eukaryota</taxon>
        <taxon>Metazoa</taxon>
        <taxon>Ecdysozoa</taxon>
        <taxon>Arthropoda</taxon>
        <taxon>Crustacea</taxon>
        <taxon>Multicrustacea</taxon>
        <taxon>Malacostraca</taxon>
        <taxon>Eumalacostraca</taxon>
        <taxon>Peracarida</taxon>
        <taxon>Amphipoda</taxon>
        <taxon>Amphilochidea</taxon>
        <taxon>Lysianassida</taxon>
        <taxon>Lysianassidira</taxon>
        <taxon>Lysianassoidea</taxon>
        <taxon>Lysianassidae</taxon>
        <taxon>Hirondellea</taxon>
    </lineage>
</organism>
<reference evidence="5" key="2">
    <citation type="journal article" date="2018" name="Biosci. Biotechnol. Biochem.">
        <title>Polysaccharide hydrolase of the hadal zone amphipods Hirondellea gigas.</title>
        <authorList>
            <person name="Kobayashi H."/>
            <person name="Nagahama T."/>
            <person name="Arai W."/>
            <person name="Sasagawa Y."/>
            <person name="Umeda M."/>
            <person name="Hayashi T."/>
            <person name="Nikaido I."/>
            <person name="Watanabe H."/>
            <person name="Oguri K."/>
            <person name="Kitazato H."/>
            <person name="Fujioka K."/>
            <person name="Kido Y."/>
            <person name="Takami H."/>
        </authorList>
    </citation>
    <scope>NUCLEOTIDE SEQUENCE</scope>
    <source>
        <tissue evidence="5">Whole body</tissue>
    </source>
</reference>
<feature type="transmembrane region" description="Helical" evidence="3">
    <location>
        <begin position="217"/>
        <end position="238"/>
    </location>
</feature>
<dbReference type="CDD" id="cd00118">
    <property type="entry name" value="LysM"/>
    <property type="match status" value="1"/>
</dbReference>
<keyword evidence="3" id="KW-0472">Membrane</keyword>
<evidence type="ECO:0000313" key="5">
    <source>
        <dbReference type="EMBL" id="LAB67994.1"/>
    </source>
</evidence>
<proteinExistence type="evidence at transcript level"/>
<evidence type="ECO:0000256" key="2">
    <source>
        <dbReference type="SAM" id="MobiDB-lite"/>
    </source>
</evidence>
<feature type="region of interest" description="Disordered" evidence="2">
    <location>
        <begin position="107"/>
        <end position="138"/>
    </location>
</feature>
<keyword evidence="3" id="KW-1133">Transmembrane helix</keyword>
<evidence type="ECO:0000256" key="1">
    <source>
        <dbReference type="SAM" id="Coils"/>
    </source>
</evidence>
<evidence type="ECO:0000256" key="3">
    <source>
        <dbReference type="SAM" id="Phobius"/>
    </source>
</evidence>
<dbReference type="PANTHER" id="PTHR20932:SF13">
    <property type="entry name" value="LD36653P"/>
    <property type="match status" value="1"/>
</dbReference>
<dbReference type="Gene3D" id="3.10.350.10">
    <property type="entry name" value="LysM domain"/>
    <property type="match status" value="1"/>
</dbReference>
<dbReference type="SMART" id="SM00257">
    <property type="entry name" value="LysM"/>
    <property type="match status" value="1"/>
</dbReference>
<accession>A0A2P2I1S3</accession>
<evidence type="ECO:0000313" key="6">
    <source>
        <dbReference type="EMBL" id="LAC23058.1"/>
    </source>
</evidence>
<dbReference type="InterPro" id="IPR045030">
    <property type="entry name" value="LYSM1-4"/>
</dbReference>
<dbReference type="EMBL" id="IACT01003836">
    <property type="protein sequence ID" value="LAC23058.1"/>
    <property type="molecule type" value="mRNA"/>
</dbReference>
<dbReference type="PROSITE" id="PS51782">
    <property type="entry name" value="LYSM"/>
    <property type="match status" value="1"/>
</dbReference>
<dbReference type="EMBL" id="IACF01002336">
    <property type="protein sequence ID" value="LAB67994.1"/>
    <property type="molecule type" value="mRNA"/>
</dbReference>
<name>A0A2P2I1S3_9CRUS</name>
<protein>
    <submittedName>
        <fullName evidence="6">LysM and peptidoglycan-binding domain-containing protein 3-like</fullName>
    </submittedName>
    <submittedName>
        <fullName evidence="5">LysM and putative peptidoglycan-binding domain-containing protein 3-like</fullName>
    </submittedName>
</protein>